<reference evidence="2" key="4">
    <citation type="submission" date="2024-05" db="EMBL/GenBank/DDBJ databases">
        <authorList>
            <person name="Sun Q."/>
            <person name="Zhou Y."/>
        </authorList>
    </citation>
    <scope>NUCLEOTIDE SEQUENCE</scope>
    <source>
        <strain evidence="2">CGMCC 4.5581</strain>
    </source>
</reference>
<proteinExistence type="predicted"/>
<name>A0A846LXG0_9ACTN</name>
<sequence length="141" mass="14366">MSAPAREEVGAQPVGGRRVALLAVCTALVVAPYLAGVLVPYHVNDLDAVPLAEVAGGAHDPKDLWPHGTAGGLAQLAGMLSLALTPIGLVAVLVAALDGLFRRRPTPVVALGLASVALACLAGWAFFLSPLGTALISWRMD</sequence>
<feature type="transmembrane region" description="Helical" evidence="1">
    <location>
        <begin position="73"/>
        <end position="96"/>
    </location>
</feature>
<dbReference type="RefSeq" id="WP_166757679.1">
    <property type="nucleotide sequence ID" value="NZ_BAABJU010000020.1"/>
</dbReference>
<gene>
    <name evidence="3" type="ORF">FB380_004676</name>
    <name evidence="2" type="ORF">GCM10011589_35570</name>
</gene>
<dbReference type="Proteomes" id="UP000552836">
    <property type="component" value="Unassembled WGS sequence"/>
</dbReference>
<organism evidence="3 4">
    <name type="scientific">Modestobacter marinus</name>
    <dbReference type="NCBI Taxonomy" id="477641"/>
    <lineage>
        <taxon>Bacteria</taxon>
        <taxon>Bacillati</taxon>
        <taxon>Actinomycetota</taxon>
        <taxon>Actinomycetes</taxon>
        <taxon>Geodermatophilales</taxon>
        <taxon>Geodermatophilaceae</taxon>
        <taxon>Modestobacter</taxon>
    </lineage>
</organism>
<comment type="caution">
    <text evidence="3">The sequence shown here is derived from an EMBL/GenBank/DDBJ whole genome shotgun (WGS) entry which is preliminary data.</text>
</comment>
<evidence type="ECO:0000256" key="1">
    <source>
        <dbReference type="SAM" id="Phobius"/>
    </source>
</evidence>
<dbReference type="EMBL" id="BMMI01000006">
    <property type="protein sequence ID" value="GGL76367.1"/>
    <property type="molecule type" value="Genomic_DNA"/>
</dbReference>
<feature type="transmembrane region" description="Helical" evidence="1">
    <location>
        <begin position="20"/>
        <end position="41"/>
    </location>
</feature>
<keyword evidence="5" id="KW-1185">Reference proteome</keyword>
<keyword evidence="1" id="KW-0472">Membrane</keyword>
<evidence type="ECO:0000313" key="3">
    <source>
        <dbReference type="EMBL" id="NIH70178.1"/>
    </source>
</evidence>
<accession>A0A846LXG0</accession>
<reference evidence="2" key="1">
    <citation type="journal article" date="2014" name="Int. J. Syst. Evol. Microbiol.">
        <title>Complete genome of a new Firmicutes species belonging to the dominant human colonic microbiota ('Ruminococcus bicirculans') reveals two chromosomes and a selective capacity to utilize plant glucans.</title>
        <authorList>
            <consortium name="NISC Comparative Sequencing Program"/>
            <person name="Wegmann U."/>
            <person name="Louis P."/>
            <person name="Goesmann A."/>
            <person name="Henrissat B."/>
            <person name="Duncan S.H."/>
            <person name="Flint H.J."/>
        </authorList>
    </citation>
    <scope>NUCLEOTIDE SEQUENCE</scope>
    <source>
        <strain evidence="2">CGMCC 4.5581</strain>
    </source>
</reference>
<evidence type="ECO:0000313" key="5">
    <source>
        <dbReference type="Proteomes" id="UP000648663"/>
    </source>
</evidence>
<keyword evidence="1" id="KW-0812">Transmembrane</keyword>
<reference evidence="3 4" key="3">
    <citation type="submission" date="2020-02" db="EMBL/GenBank/DDBJ databases">
        <title>Sequencing the genomes of 1000 actinobacteria strains.</title>
        <authorList>
            <person name="Klenk H.-P."/>
        </authorList>
    </citation>
    <scope>NUCLEOTIDE SEQUENCE [LARGE SCALE GENOMIC DNA]</scope>
    <source>
        <strain evidence="3 4">DSM 45201</strain>
    </source>
</reference>
<dbReference type="EMBL" id="JAAMPA010000003">
    <property type="protein sequence ID" value="NIH70178.1"/>
    <property type="molecule type" value="Genomic_DNA"/>
</dbReference>
<reference evidence="5" key="2">
    <citation type="journal article" date="2019" name="Int. J. Syst. Evol. Microbiol.">
        <title>The Global Catalogue of Microorganisms (GCM) 10K type strain sequencing project: providing services to taxonomists for standard genome sequencing and annotation.</title>
        <authorList>
            <consortium name="The Broad Institute Genomics Platform"/>
            <consortium name="The Broad Institute Genome Sequencing Center for Infectious Disease"/>
            <person name="Wu L."/>
            <person name="Ma J."/>
        </authorList>
    </citation>
    <scope>NUCLEOTIDE SEQUENCE [LARGE SCALE GENOMIC DNA]</scope>
    <source>
        <strain evidence="5">CGMCC 4.5581</strain>
    </source>
</reference>
<evidence type="ECO:0000313" key="4">
    <source>
        <dbReference type="Proteomes" id="UP000552836"/>
    </source>
</evidence>
<dbReference type="AlphaFoldDB" id="A0A846LXG0"/>
<protein>
    <submittedName>
        <fullName evidence="3">Uncharacterized protein</fullName>
    </submittedName>
</protein>
<feature type="transmembrane region" description="Helical" evidence="1">
    <location>
        <begin position="108"/>
        <end position="127"/>
    </location>
</feature>
<evidence type="ECO:0000313" key="2">
    <source>
        <dbReference type="EMBL" id="GGL76367.1"/>
    </source>
</evidence>
<keyword evidence="1" id="KW-1133">Transmembrane helix</keyword>
<dbReference type="Proteomes" id="UP000648663">
    <property type="component" value="Unassembled WGS sequence"/>
</dbReference>